<dbReference type="Gene3D" id="3.40.50.10170">
    <property type="match status" value="1"/>
</dbReference>
<evidence type="ECO:0000313" key="4">
    <source>
        <dbReference type="EMBL" id="MCU0105615.1"/>
    </source>
</evidence>
<dbReference type="RefSeq" id="WP_262096934.1">
    <property type="nucleotide sequence ID" value="NZ_JAOEGN010000018.1"/>
</dbReference>
<keyword evidence="1" id="KW-0446">Lipid-binding</keyword>
<dbReference type="InterPro" id="IPR004007">
    <property type="entry name" value="DhaL_dom"/>
</dbReference>
<keyword evidence="2" id="KW-0175">Coiled coil</keyword>
<comment type="caution">
    <text evidence="4">The sequence shown here is derived from an EMBL/GenBank/DDBJ whole genome shotgun (WGS) entry which is preliminary data.</text>
</comment>
<dbReference type="InterPro" id="IPR050270">
    <property type="entry name" value="DegV_domain_contain"/>
</dbReference>
<sequence length="587" mass="65250">MNYQITNEHIYKSFILGAKYVIREKDQLNAINVFPVADGDTGSNLASLMKSILLKSKLGKNIHETLTSISNAALFGARGNSGIIFAEYIHGFTSSIDNDPLTLSDFVKSMRVATSKAYASIEKPVEGTMITLMRRFSEVLESVYQGSKDILSVLQKAVESLKTDLLKTKEQLNVLKDSDVVDAGAKGYYHFITGFTNAFLGEDIDITTQDVPEAHIHVESFSPDQTRYCTEVLIEGKNMSLDEVRKRLHPLGDSMVVAGHESLIRIHIHSNSPEKVFEQIEPIGTIVDQKVDDMKRQFEVANHQKSKIALVTDSIADLPMRYIEDNQIHVFNLSVVINEVTHFDKLTIKNDRFYGMMDTLQTYPKSAAPNPKSVENLYSFLSTYYEDIIVLTVSSKMSGTHNTFVQAKSAFPNKNIYVVDSIQNSAAQGLLVYEANELIKAGVSATDVVSKLEDLKHKTKILVSVKTLKYMVRSGRIKKAVGIAGKILNLKPVISIDGEGNGIIFDKAFSQKKSDQKIFKHIQEVVSKFGIKSYSLVHVNAPERAIYYESVLTKMTGIKPLYTSDISTIIAMNSGIGTVAVAYTRKD</sequence>
<feature type="coiled-coil region" evidence="2">
    <location>
        <begin position="151"/>
        <end position="178"/>
    </location>
</feature>
<dbReference type="SMART" id="SM01120">
    <property type="entry name" value="Dak2"/>
    <property type="match status" value="1"/>
</dbReference>
<keyword evidence="5" id="KW-1185">Reference proteome</keyword>
<dbReference type="Gene3D" id="3.30.1180.10">
    <property type="match status" value="1"/>
</dbReference>
<dbReference type="Pfam" id="PF02645">
    <property type="entry name" value="DegV"/>
    <property type="match status" value="1"/>
</dbReference>
<dbReference type="PROSITE" id="PS51480">
    <property type="entry name" value="DHAL"/>
    <property type="match status" value="1"/>
</dbReference>
<dbReference type="Pfam" id="PF21645">
    <property type="entry name" value="FakA-like_M"/>
    <property type="match status" value="1"/>
</dbReference>
<dbReference type="EMBL" id="JAOEGN010000018">
    <property type="protein sequence ID" value="MCU0105615.1"/>
    <property type="molecule type" value="Genomic_DNA"/>
</dbReference>
<dbReference type="SUPFAM" id="SSF101473">
    <property type="entry name" value="DhaL-like"/>
    <property type="match status" value="1"/>
</dbReference>
<dbReference type="NCBIfam" id="TIGR00762">
    <property type="entry name" value="DegV"/>
    <property type="match status" value="1"/>
</dbReference>
<dbReference type="InterPro" id="IPR036117">
    <property type="entry name" value="DhaL_dom_sf"/>
</dbReference>
<dbReference type="PROSITE" id="PS51482">
    <property type="entry name" value="DEGV"/>
    <property type="match status" value="1"/>
</dbReference>
<proteinExistence type="predicted"/>
<dbReference type="SMART" id="SM01121">
    <property type="entry name" value="Dak1_2"/>
    <property type="match status" value="1"/>
</dbReference>
<dbReference type="Proteomes" id="UP001209076">
    <property type="component" value="Unassembled WGS sequence"/>
</dbReference>
<evidence type="ECO:0000256" key="2">
    <source>
        <dbReference type="SAM" id="Coils"/>
    </source>
</evidence>
<name>A0ABT2PXD5_9MOLU</name>
<dbReference type="PANTHER" id="PTHR33434:SF2">
    <property type="entry name" value="FATTY ACID-BINDING PROTEIN TM_1468"/>
    <property type="match status" value="1"/>
</dbReference>
<gene>
    <name evidence="4" type="ORF">N7603_08080</name>
</gene>
<dbReference type="InterPro" id="IPR048394">
    <property type="entry name" value="FakA-like_M"/>
</dbReference>
<dbReference type="InterPro" id="IPR003797">
    <property type="entry name" value="DegV"/>
</dbReference>
<dbReference type="InterPro" id="IPR033470">
    <property type="entry name" value="FakA-like_C"/>
</dbReference>
<organism evidence="4 5">
    <name type="scientific">Paracholeplasma vituli</name>
    <dbReference type="NCBI Taxonomy" id="69473"/>
    <lineage>
        <taxon>Bacteria</taxon>
        <taxon>Bacillati</taxon>
        <taxon>Mycoplasmatota</taxon>
        <taxon>Mollicutes</taxon>
        <taxon>Acholeplasmatales</taxon>
        <taxon>Acholeplasmataceae</taxon>
        <taxon>Paracholeplasma</taxon>
    </lineage>
</organism>
<dbReference type="SUPFAM" id="SSF82549">
    <property type="entry name" value="DAK1/DegV-like"/>
    <property type="match status" value="1"/>
</dbReference>
<reference evidence="5" key="1">
    <citation type="submission" date="2023-07" db="EMBL/GenBank/DDBJ databases">
        <title>Novel Mycoplasma species identified in domestic and wild animals.</title>
        <authorList>
            <person name="Volokhov D.V."/>
            <person name="Furtak V.A."/>
            <person name="Zagorodnyaya T.A."/>
        </authorList>
    </citation>
    <scope>NUCLEOTIDE SEQUENCE [LARGE SCALE GENOMIC DNA]</scope>
    <source>
        <strain evidence="5">92-19</strain>
    </source>
</reference>
<protein>
    <submittedName>
        <fullName evidence="4">DegV family EDD domain-containing protein</fullName>
    </submittedName>
</protein>
<dbReference type="Pfam" id="PF02734">
    <property type="entry name" value="Dak2"/>
    <property type="match status" value="1"/>
</dbReference>
<dbReference type="Gene3D" id="1.25.40.340">
    <property type="match status" value="1"/>
</dbReference>
<evidence type="ECO:0000259" key="3">
    <source>
        <dbReference type="PROSITE" id="PS51480"/>
    </source>
</evidence>
<dbReference type="PANTHER" id="PTHR33434">
    <property type="entry name" value="DEGV DOMAIN-CONTAINING PROTEIN DR_1986-RELATED"/>
    <property type="match status" value="1"/>
</dbReference>
<evidence type="ECO:0000256" key="1">
    <source>
        <dbReference type="ARBA" id="ARBA00023121"/>
    </source>
</evidence>
<dbReference type="InterPro" id="IPR043168">
    <property type="entry name" value="DegV_C"/>
</dbReference>
<accession>A0ABT2PXD5</accession>
<evidence type="ECO:0000313" key="5">
    <source>
        <dbReference type="Proteomes" id="UP001209076"/>
    </source>
</evidence>
<feature type="domain" description="DhaL" evidence="3">
    <location>
        <begin position="8"/>
        <end position="197"/>
    </location>
</feature>